<protein>
    <submittedName>
        <fullName evidence="2">Uncharacterized protein</fullName>
    </submittedName>
</protein>
<reference evidence="2" key="2">
    <citation type="submission" date="2015-06" db="UniProtKB">
        <authorList>
            <consortium name="EnsemblPlants"/>
        </authorList>
    </citation>
    <scope>IDENTIFICATION</scope>
</reference>
<accession>A0A0E0Q1L4</accession>
<name>A0A0E0Q1L4_ORYRU</name>
<dbReference type="HOGENOM" id="CLU_154885_0_0_1"/>
<dbReference type="EnsemblPlants" id="ORUFI06G26510.1">
    <property type="protein sequence ID" value="ORUFI06G26510.1"/>
    <property type="gene ID" value="ORUFI06G26510"/>
</dbReference>
<keyword evidence="1" id="KW-0812">Transmembrane</keyword>
<keyword evidence="1" id="KW-1133">Transmembrane helix</keyword>
<dbReference type="AlphaFoldDB" id="A0A0E0Q1L4"/>
<feature type="transmembrane region" description="Helical" evidence="1">
    <location>
        <begin position="51"/>
        <end position="68"/>
    </location>
</feature>
<evidence type="ECO:0000256" key="1">
    <source>
        <dbReference type="SAM" id="Phobius"/>
    </source>
</evidence>
<evidence type="ECO:0000313" key="2">
    <source>
        <dbReference type="EnsemblPlants" id="ORUFI06G26510.1"/>
    </source>
</evidence>
<evidence type="ECO:0000313" key="3">
    <source>
        <dbReference type="Proteomes" id="UP000008022"/>
    </source>
</evidence>
<reference evidence="3" key="1">
    <citation type="submission" date="2013-06" db="EMBL/GenBank/DDBJ databases">
        <authorList>
            <person name="Zhao Q."/>
        </authorList>
    </citation>
    <scope>NUCLEOTIDE SEQUENCE</scope>
    <source>
        <strain evidence="3">cv. W1943</strain>
    </source>
</reference>
<keyword evidence="3" id="KW-1185">Reference proteome</keyword>
<proteinExistence type="predicted"/>
<dbReference type="Gramene" id="ORUFI06G26510.1">
    <property type="protein sequence ID" value="ORUFI06G26510.1"/>
    <property type="gene ID" value="ORUFI06G26510"/>
</dbReference>
<keyword evidence="1" id="KW-0472">Membrane</keyword>
<organism evidence="2 3">
    <name type="scientific">Oryza rufipogon</name>
    <name type="common">Brownbeard rice</name>
    <name type="synonym">Asian wild rice</name>
    <dbReference type="NCBI Taxonomy" id="4529"/>
    <lineage>
        <taxon>Eukaryota</taxon>
        <taxon>Viridiplantae</taxon>
        <taxon>Streptophyta</taxon>
        <taxon>Embryophyta</taxon>
        <taxon>Tracheophyta</taxon>
        <taxon>Spermatophyta</taxon>
        <taxon>Magnoliopsida</taxon>
        <taxon>Liliopsida</taxon>
        <taxon>Poales</taxon>
        <taxon>Poaceae</taxon>
        <taxon>BOP clade</taxon>
        <taxon>Oryzoideae</taxon>
        <taxon>Oryzeae</taxon>
        <taxon>Oryzinae</taxon>
        <taxon>Oryza</taxon>
    </lineage>
</organism>
<sequence>MARVQQQQQHYATFNNNQINYHTPYALAQDAAGQRMESTVGINWFRRYPRIRSIINLLFGWGLHAIMIHDQFLRRMRCKLAMLLSLWLRAPAMIAPYFTIAGALIDRLLAQLMNAYIIQWSYRTGHLHDERALSIMR</sequence>
<feature type="transmembrane region" description="Helical" evidence="1">
    <location>
        <begin position="80"/>
        <end position="105"/>
    </location>
</feature>
<dbReference type="Proteomes" id="UP000008022">
    <property type="component" value="Unassembled WGS sequence"/>
</dbReference>